<dbReference type="PANTHER" id="PTHR34474:SF2">
    <property type="entry name" value="SIGNAL TRANSDUCTION PROTEIN TRAP"/>
    <property type="match status" value="1"/>
</dbReference>
<dbReference type="InterPro" id="IPR050404">
    <property type="entry name" value="Heme-degrading_MO"/>
</dbReference>
<gene>
    <name evidence="2" type="ORF">EXIGUO9Y_330004</name>
</gene>
<dbReference type="AlphaFoldDB" id="A0A653IEG2"/>
<dbReference type="PANTHER" id="PTHR34474">
    <property type="entry name" value="SIGNAL TRANSDUCTION PROTEIN TRAP"/>
    <property type="match status" value="1"/>
</dbReference>
<dbReference type="GO" id="GO:0004497">
    <property type="term" value="F:monooxygenase activity"/>
    <property type="evidence" value="ECO:0007669"/>
    <property type="project" value="UniProtKB-KW"/>
</dbReference>
<dbReference type="InterPro" id="IPR007138">
    <property type="entry name" value="ABM_dom"/>
</dbReference>
<keyword evidence="2" id="KW-0560">Oxidoreductase</keyword>
<evidence type="ECO:0000313" key="2">
    <source>
        <dbReference type="EMBL" id="VWX37580.1"/>
    </source>
</evidence>
<dbReference type="EMBL" id="CABWKQ010000027">
    <property type="protein sequence ID" value="VWX37580.1"/>
    <property type="molecule type" value="Genomic_DNA"/>
</dbReference>
<protein>
    <submittedName>
        <fullName evidence="2">Antibiotic biosynthesis monooxygenase</fullName>
    </submittedName>
</protein>
<feature type="domain" description="ABM" evidence="1">
    <location>
        <begin position="2"/>
        <end position="91"/>
    </location>
</feature>
<dbReference type="Pfam" id="PF03992">
    <property type="entry name" value="ABM"/>
    <property type="match status" value="1"/>
</dbReference>
<reference evidence="2 3" key="1">
    <citation type="submission" date="2019-10" db="EMBL/GenBank/DDBJ databases">
        <authorList>
            <person name="Karimi E."/>
        </authorList>
    </citation>
    <scope>NUCLEOTIDE SEQUENCE [LARGE SCALE GENOMIC DNA]</scope>
    <source>
        <strain evidence="2">Exiguobacterium sp. 9Y</strain>
    </source>
</reference>
<dbReference type="SUPFAM" id="SSF54909">
    <property type="entry name" value="Dimeric alpha+beta barrel"/>
    <property type="match status" value="1"/>
</dbReference>
<evidence type="ECO:0000259" key="1">
    <source>
        <dbReference type="PROSITE" id="PS51725"/>
    </source>
</evidence>
<proteinExistence type="predicted"/>
<dbReference type="PROSITE" id="PS51725">
    <property type="entry name" value="ABM"/>
    <property type="match status" value="1"/>
</dbReference>
<dbReference type="Gene3D" id="3.30.70.100">
    <property type="match status" value="1"/>
</dbReference>
<keyword evidence="3" id="KW-1185">Reference proteome</keyword>
<organism evidence="2 3">
    <name type="scientific">Exiguobacterium oxidotolerans</name>
    <dbReference type="NCBI Taxonomy" id="223958"/>
    <lineage>
        <taxon>Bacteria</taxon>
        <taxon>Bacillati</taxon>
        <taxon>Bacillota</taxon>
        <taxon>Bacilli</taxon>
        <taxon>Bacillales</taxon>
        <taxon>Bacillales Family XII. Incertae Sedis</taxon>
        <taxon>Exiguobacterium</taxon>
    </lineage>
</organism>
<sequence>MWIVMNQLRVVKGKSDQVAARFKTTKGIEEMEGFIRMQVLVDISQDEHDIVTIMTTWGKQADFHAWQASQAYKGVHKKRDAGTSEVKPLVLSNAVTEYAVVADHPHL</sequence>
<name>A0A653IEG2_9BACL</name>
<keyword evidence="2" id="KW-0503">Monooxygenase</keyword>
<accession>A0A653IEG2</accession>
<dbReference type="Proteomes" id="UP000439752">
    <property type="component" value="Unassembled WGS sequence"/>
</dbReference>
<dbReference type="InterPro" id="IPR011008">
    <property type="entry name" value="Dimeric_a/b-barrel"/>
</dbReference>
<dbReference type="RefSeq" id="WP_029330171.1">
    <property type="nucleotide sequence ID" value="NZ_LR732312.1"/>
</dbReference>
<evidence type="ECO:0000313" key="3">
    <source>
        <dbReference type="Proteomes" id="UP000439752"/>
    </source>
</evidence>